<dbReference type="InterPro" id="IPR015797">
    <property type="entry name" value="NUDIX_hydrolase-like_dom_sf"/>
</dbReference>
<accession>A0A1E4SLB2</accession>
<feature type="domain" description="Nudix hydrolase" evidence="11">
    <location>
        <begin position="99"/>
        <end position="221"/>
    </location>
</feature>
<dbReference type="SUPFAM" id="SSF55811">
    <property type="entry name" value="Nudix"/>
    <property type="match status" value="1"/>
</dbReference>
<evidence type="ECO:0000256" key="1">
    <source>
        <dbReference type="ARBA" id="ARBA00001936"/>
    </source>
</evidence>
<keyword evidence="8" id="KW-0694">RNA-binding</keyword>
<evidence type="ECO:0000256" key="6">
    <source>
        <dbReference type="ARBA" id="ARBA00022723"/>
    </source>
</evidence>
<comment type="subcellular location">
    <subcellularLocation>
        <location evidence="2">Cytoplasm</location>
        <location evidence="2">P-body</location>
    </subcellularLocation>
</comment>
<dbReference type="STRING" id="984487.A0A1E4SLB2"/>
<dbReference type="SUPFAM" id="SSF140586">
    <property type="entry name" value="Dcp2 domain-like"/>
    <property type="match status" value="1"/>
</dbReference>
<keyword evidence="5" id="KW-0507">mRNA processing</keyword>
<comment type="similarity">
    <text evidence="3">Belongs to the Nudix hydrolase family. DCP2 subfamily.</text>
</comment>
<dbReference type="InterPro" id="IPR007722">
    <property type="entry name" value="DCP2_BoxA"/>
</dbReference>
<dbReference type="CDD" id="cd03672">
    <property type="entry name" value="NUDIX_Dcp2p_Nudt20"/>
    <property type="match status" value="1"/>
</dbReference>
<evidence type="ECO:0000256" key="5">
    <source>
        <dbReference type="ARBA" id="ARBA00022664"/>
    </source>
</evidence>
<protein>
    <submittedName>
        <fullName evidence="12">DCP2-domain-containing protein</fullName>
    </submittedName>
</protein>
<dbReference type="InterPro" id="IPR036189">
    <property type="entry name" value="DCP2_BoxA_sf"/>
</dbReference>
<evidence type="ECO:0000259" key="11">
    <source>
        <dbReference type="PROSITE" id="PS51462"/>
    </source>
</evidence>
<dbReference type="GO" id="GO:0003723">
    <property type="term" value="F:RNA binding"/>
    <property type="evidence" value="ECO:0007669"/>
    <property type="project" value="UniProtKB-KW"/>
</dbReference>
<proteinExistence type="inferred from homology"/>
<keyword evidence="9" id="KW-0866">Nonsense-mediated mRNA decay</keyword>
<dbReference type="PROSITE" id="PS00893">
    <property type="entry name" value="NUDIX_BOX"/>
    <property type="match status" value="1"/>
</dbReference>
<dbReference type="OrthoDB" id="18996at2759"/>
<dbReference type="FunFam" id="3.90.79.10:FF:000045">
    <property type="entry name" value="mRNA-decapping enzyme 2"/>
    <property type="match status" value="1"/>
</dbReference>
<comment type="cofactor">
    <cofactor evidence="1">
        <name>Mn(2+)</name>
        <dbReference type="ChEBI" id="CHEBI:29035"/>
    </cofactor>
</comment>
<dbReference type="GO" id="GO:0030145">
    <property type="term" value="F:manganese ion binding"/>
    <property type="evidence" value="ECO:0007669"/>
    <property type="project" value="InterPro"/>
</dbReference>
<evidence type="ECO:0000256" key="3">
    <source>
        <dbReference type="ARBA" id="ARBA00005279"/>
    </source>
</evidence>
<keyword evidence="13" id="KW-1185">Reference proteome</keyword>
<sequence length="221" mass="25720">MSIQLRDGLLNQNVDLVLEDLLVRFLVNVPNEDLLSIERVFFQVEEAQWFYTDFVKQLNPSLPGMKMKSFAPKFLEKCPLIWKWGNPSDAIQRFGKYKSMIPVRGVALFNKDLSKVVLVQGTELNTWSFPRGKISKDESDIDCAAREVYEETGFDANGMIDENDVIERTIKGKNYKIYLVKNVPEDYNFQPVARNEISKIEWFDIKALQKKNRSNPNHFFI</sequence>
<dbReference type="EMBL" id="KV453911">
    <property type="protein sequence ID" value="ODV80280.1"/>
    <property type="molecule type" value="Genomic_DNA"/>
</dbReference>
<dbReference type="InterPro" id="IPR000086">
    <property type="entry name" value="NUDIX_hydrolase_dom"/>
</dbReference>
<dbReference type="GO" id="GO:0000290">
    <property type="term" value="P:deadenylation-dependent decapping of nuclear-transcribed mRNA"/>
    <property type="evidence" value="ECO:0007669"/>
    <property type="project" value="InterPro"/>
</dbReference>
<dbReference type="GO" id="GO:0140933">
    <property type="term" value="F:5'-(N(7)-methylguanosine 5'-triphospho)-[mRNA] hydrolase activity"/>
    <property type="evidence" value="ECO:0007669"/>
    <property type="project" value="InterPro"/>
</dbReference>
<evidence type="ECO:0000313" key="13">
    <source>
        <dbReference type="Proteomes" id="UP000094285"/>
    </source>
</evidence>
<dbReference type="GO" id="GO:0000932">
    <property type="term" value="C:P-body"/>
    <property type="evidence" value="ECO:0007669"/>
    <property type="project" value="UniProtKB-SubCell"/>
</dbReference>
<feature type="non-terminal residue" evidence="12">
    <location>
        <position position="221"/>
    </location>
</feature>
<dbReference type="GeneID" id="30983937"/>
<evidence type="ECO:0000256" key="2">
    <source>
        <dbReference type="ARBA" id="ARBA00004201"/>
    </source>
</evidence>
<evidence type="ECO:0000313" key="12">
    <source>
        <dbReference type="EMBL" id="ODV80280.1"/>
    </source>
</evidence>
<keyword evidence="6" id="KW-0479">Metal-binding</keyword>
<dbReference type="Gene3D" id="3.90.79.10">
    <property type="entry name" value="Nucleoside Triphosphate Pyrophosphohydrolase"/>
    <property type="match status" value="1"/>
</dbReference>
<reference evidence="13" key="1">
    <citation type="submission" date="2016-05" db="EMBL/GenBank/DDBJ databases">
        <title>Comparative genomics of biotechnologically important yeasts.</title>
        <authorList>
            <consortium name="DOE Joint Genome Institute"/>
            <person name="Riley R."/>
            <person name="Haridas S."/>
            <person name="Wolfe K.H."/>
            <person name="Lopes M.R."/>
            <person name="Hittinger C.T."/>
            <person name="Goker M."/>
            <person name="Salamov A."/>
            <person name="Wisecaver J."/>
            <person name="Long T.M."/>
            <person name="Aerts A.L."/>
            <person name="Barry K."/>
            <person name="Choi C."/>
            <person name="Clum A."/>
            <person name="Coughlan A.Y."/>
            <person name="Deshpande S."/>
            <person name="Douglass A.P."/>
            <person name="Hanson S.J."/>
            <person name="Klenk H.-P."/>
            <person name="Labutti K."/>
            <person name="Lapidus A."/>
            <person name="Lindquist E."/>
            <person name="Lipzen A."/>
            <person name="Meier-Kolthoff J.P."/>
            <person name="Ohm R.A."/>
            <person name="Otillar R.P."/>
            <person name="Pangilinan J."/>
            <person name="Peng Y."/>
            <person name="Rokas A."/>
            <person name="Rosa C.A."/>
            <person name="Scheuner C."/>
            <person name="Sibirny A.A."/>
            <person name="Slot J.C."/>
            <person name="Stielow J.B."/>
            <person name="Sun H."/>
            <person name="Kurtzman C.P."/>
            <person name="Blackwell M."/>
            <person name="Grigoriev I.V."/>
            <person name="Jeffries T.W."/>
        </authorList>
    </citation>
    <scope>NUCLEOTIDE SEQUENCE [LARGE SCALE GENOMIC DNA]</scope>
    <source>
        <strain evidence="13">NRRL Y-17324</strain>
    </source>
</reference>
<evidence type="ECO:0000256" key="8">
    <source>
        <dbReference type="ARBA" id="ARBA00022884"/>
    </source>
</evidence>
<keyword evidence="10" id="KW-0464">Manganese</keyword>
<dbReference type="Pfam" id="PF05026">
    <property type="entry name" value="DCP2"/>
    <property type="match status" value="1"/>
</dbReference>
<dbReference type="GO" id="GO:0006397">
    <property type="term" value="P:mRNA processing"/>
    <property type="evidence" value="ECO:0007669"/>
    <property type="project" value="UniProtKB-KW"/>
</dbReference>
<dbReference type="PANTHER" id="PTHR23114">
    <property type="entry name" value="M7GPPPN-MRNA HYDROLASE"/>
    <property type="match status" value="1"/>
</dbReference>
<dbReference type="GO" id="GO:0000184">
    <property type="term" value="P:nuclear-transcribed mRNA catabolic process, nonsense-mediated decay"/>
    <property type="evidence" value="ECO:0007669"/>
    <property type="project" value="UniProtKB-KW"/>
</dbReference>
<dbReference type="RefSeq" id="XP_020065402.1">
    <property type="nucleotide sequence ID" value="XM_020209801.1"/>
</dbReference>
<dbReference type="PANTHER" id="PTHR23114:SF17">
    <property type="entry name" value="M7GPPPN-MRNA HYDROLASE"/>
    <property type="match status" value="1"/>
</dbReference>
<dbReference type="Gene3D" id="1.10.10.1050">
    <property type="entry name" value="Dcp2, box A domain"/>
    <property type="match status" value="1"/>
</dbReference>
<keyword evidence="7" id="KW-0378">Hydrolase</keyword>
<gene>
    <name evidence="12" type="ORF">CANTADRAFT_50222</name>
</gene>
<dbReference type="InterPro" id="IPR020084">
    <property type="entry name" value="NUDIX_hydrolase_CS"/>
</dbReference>
<keyword evidence="4" id="KW-0963">Cytoplasm</keyword>
<dbReference type="Pfam" id="PF00293">
    <property type="entry name" value="NUDIX"/>
    <property type="match status" value="1"/>
</dbReference>
<evidence type="ECO:0000256" key="10">
    <source>
        <dbReference type="ARBA" id="ARBA00023211"/>
    </source>
</evidence>
<evidence type="ECO:0000256" key="4">
    <source>
        <dbReference type="ARBA" id="ARBA00022490"/>
    </source>
</evidence>
<dbReference type="SMART" id="SM01125">
    <property type="entry name" value="DCP2"/>
    <property type="match status" value="1"/>
</dbReference>
<dbReference type="PROSITE" id="PS51462">
    <property type="entry name" value="NUDIX"/>
    <property type="match status" value="1"/>
</dbReference>
<dbReference type="InterPro" id="IPR044099">
    <property type="entry name" value="Dcp2_NUDIX"/>
</dbReference>
<name>A0A1E4SLB2_9ASCO</name>
<organism evidence="12 13">
    <name type="scientific">Suhomyces tanzawaensis NRRL Y-17324</name>
    <dbReference type="NCBI Taxonomy" id="984487"/>
    <lineage>
        <taxon>Eukaryota</taxon>
        <taxon>Fungi</taxon>
        <taxon>Dikarya</taxon>
        <taxon>Ascomycota</taxon>
        <taxon>Saccharomycotina</taxon>
        <taxon>Pichiomycetes</taxon>
        <taxon>Debaryomycetaceae</taxon>
        <taxon>Suhomyces</taxon>
    </lineage>
</organism>
<evidence type="ECO:0000256" key="7">
    <source>
        <dbReference type="ARBA" id="ARBA00022801"/>
    </source>
</evidence>
<dbReference type="Proteomes" id="UP000094285">
    <property type="component" value="Unassembled WGS sequence"/>
</dbReference>
<evidence type="ECO:0000256" key="9">
    <source>
        <dbReference type="ARBA" id="ARBA00023161"/>
    </source>
</evidence>
<dbReference type="AlphaFoldDB" id="A0A1E4SLB2"/>